<evidence type="ECO:0000256" key="1">
    <source>
        <dbReference type="PROSITE-ProRule" id="PRU00023"/>
    </source>
</evidence>
<sequence>MSSKKVTKLVSLEDKCWDAFENKDYEKAVCLLPLVKKPKDLARGILEVYNASLIHLSSQNGWLHVTKDLITKYHCNPHERDSKRQTCFHYAAASNHVHLMRYLIDECHCNPMAVDRDGWTPLHLAAYSGKSAAVEYLLSTGKCDPLAKSNGGDTPFKLAKGRGNTDTLSVMKKFGDIKSSHPIDSYVNVLLVGNPGAGKSTLSHVINDTASFTLLGSFRNVGGVVPCTAGIIPHKLQHRTLGNIILHDFAGHSEYYSSHSAVIENLLQGSGGVFLIVVNILEKEPIKQLHQWLTVVRNEAQKALNQCHVIVIVSHVDEVSNPVERRKRKEEIQNIIVRERCDSIFLDCRKLGGSGMDSFFNKLSSTCESIRSTSGRNLSLYCHMMYGLLEERKKNILTLSGVMSAGKDSDDYFIPNKREDVLDVLHSLHSIGLINVLKSEDKVWVVVNKGILLTEVDGILFAPETFEEHVDIASNTGIVRVSGLTRLFSKYDPDMLIRFLKNMELCEEINPSFLRMTNLHQLAVEEEEEGGRERRGERLLHFPCLLSTDRPDEMTSQVYQFGWCLQCTSKHHFFPPRYFHVLSLRLAYKMALPQEDDQLMRCCTFWKNGLYWSNSHGVGSLVEIVDESQCVLVMMSCEKGYRDNMVSLRRDVIGKVMSVYKESCPSLEVKELVIDPKELAYPVNTPRERTVYSVKDVMSAIVKRKEFL</sequence>
<reference evidence="2" key="1">
    <citation type="submission" date="2017-05" db="UniProtKB">
        <authorList>
            <consortium name="EnsemblMetazoa"/>
        </authorList>
    </citation>
    <scope>IDENTIFICATION</scope>
</reference>
<evidence type="ECO:0000313" key="2">
    <source>
        <dbReference type="EnsemblMetazoa" id="Aqu2.1.10178_001"/>
    </source>
</evidence>
<dbReference type="PANTHER" id="PTHR47679">
    <property type="entry name" value="PROTEIN TORNADO 1"/>
    <property type="match status" value="1"/>
</dbReference>
<keyword evidence="1" id="KW-0040">ANK repeat</keyword>
<dbReference type="SMART" id="SM00248">
    <property type="entry name" value="ANK"/>
    <property type="match status" value="3"/>
</dbReference>
<dbReference type="SUPFAM" id="SSF48403">
    <property type="entry name" value="Ankyrin repeat"/>
    <property type="match status" value="1"/>
</dbReference>
<dbReference type="Pfam" id="PF12796">
    <property type="entry name" value="Ank_2"/>
    <property type="match status" value="1"/>
</dbReference>
<dbReference type="PANTHER" id="PTHR47679:SF2">
    <property type="entry name" value="C-TERMINAL OF ROC (COR) DOMAIN-CONTAINING PROTEIN"/>
    <property type="match status" value="1"/>
</dbReference>
<dbReference type="eggNOG" id="KOG0504">
    <property type="taxonomic scope" value="Eukaryota"/>
</dbReference>
<dbReference type="SUPFAM" id="SSF52540">
    <property type="entry name" value="P-loop containing nucleoside triphosphate hydrolases"/>
    <property type="match status" value="1"/>
</dbReference>
<dbReference type="Gene3D" id="1.25.40.20">
    <property type="entry name" value="Ankyrin repeat-containing domain"/>
    <property type="match status" value="2"/>
</dbReference>
<dbReference type="AlphaFoldDB" id="A0A1X7T6N7"/>
<dbReference type="EnsemblMetazoa" id="Aqu2.1.10178_001">
    <property type="protein sequence ID" value="Aqu2.1.10178_001"/>
    <property type="gene ID" value="Aqu2.1.10178"/>
</dbReference>
<dbReference type="InParanoid" id="A0A1X7T6N7"/>
<dbReference type="OrthoDB" id="5314041at2759"/>
<feature type="repeat" description="ANK" evidence="1">
    <location>
        <begin position="117"/>
        <end position="141"/>
    </location>
</feature>
<dbReference type="PROSITE" id="PS50297">
    <property type="entry name" value="ANK_REP_REGION"/>
    <property type="match status" value="1"/>
</dbReference>
<proteinExistence type="predicted"/>
<protein>
    <submittedName>
        <fullName evidence="2">Uncharacterized protein</fullName>
    </submittedName>
</protein>
<name>A0A1X7T6N7_AMPQE</name>
<dbReference type="Gene3D" id="3.40.50.300">
    <property type="entry name" value="P-loop containing nucleotide triphosphate hydrolases"/>
    <property type="match status" value="1"/>
</dbReference>
<dbReference type="CDD" id="cd00882">
    <property type="entry name" value="Ras_like_GTPase"/>
    <property type="match status" value="1"/>
</dbReference>
<dbReference type="InterPro" id="IPR002110">
    <property type="entry name" value="Ankyrin_rpt"/>
</dbReference>
<organism evidence="2">
    <name type="scientific">Amphimedon queenslandica</name>
    <name type="common">Sponge</name>
    <dbReference type="NCBI Taxonomy" id="400682"/>
    <lineage>
        <taxon>Eukaryota</taxon>
        <taxon>Metazoa</taxon>
        <taxon>Porifera</taxon>
        <taxon>Demospongiae</taxon>
        <taxon>Heteroscleromorpha</taxon>
        <taxon>Haplosclerida</taxon>
        <taxon>Niphatidae</taxon>
        <taxon>Amphimedon</taxon>
    </lineage>
</organism>
<accession>A0A1X7T6N7</accession>
<dbReference type="InterPro" id="IPR027417">
    <property type="entry name" value="P-loop_NTPase"/>
</dbReference>
<dbReference type="InterPro" id="IPR036770">
    <property type="entry name" value="Ankyrin_rpt-contain_sf"/>
</dbReference>
<dbReference type="PROSITE" id="PS50088">
    <property type="entry name" value="ANK_REPEAT"/>
    <property type="match status" value="1"/>
</dbReference>